<dbReference type="AlphaFoldDB" id="A0A5J4R495"/>
<protein>
    <recommendedName>
        <fullName evidence="1">Outer membrane protein beta-barrel domain-containing protein</fullName>
    </recommendedName>
</protein>
<gene>
    <name evidence="2" type="ORF">EZS27_022554</name>
</gene>
<evidence type="ECO:0000259" key="1">
    <source>
        <dbReference type="Pfam" id="PF13568"/>
    </source>
</evidence>
<dbReference type="EMBL" id="SNRY01001798">
    <property type="protein sequence ID" value="KAA6328562.1"/>
    <property type="molecule type" value="Genomic_DNA"/>
</dbReference>
<sequence length="231" mass="26124">MIGIKCKTLLLLLIAIIGVCLPSGAQVGDLRNNLAVGFNGGVNFNNITTIPRIKQSTMKDFNGGITIRYISEKYMALICGIQAEVNYTKRGWKELIEDESGDTYSRNMNYVEVPILTHWGFGKEKRVMVFLNLGPQVAYLLNEKENMSDPWHPGYRPVNEQYGKTVDKKFDYGITGGGGLEVRTKIGNFLIEGRYYYALSDFYNITKKDFFNRAAHTTIVGKITYLFDVTK</sequence>
<comment type="caution">
    <text evidence="2">The sequence shown here is derived from an EMBL/GenBank/DDBJ whole genome shotgun (WGS) entry which is preliminary data.</text>
</comment>
<dbReference type="InterPro" id="IPR025665">
    <property type="entry name" value="Beta-barrel_OMP_2"/>
</dbReference>
<name>A0A5J4R495_9ZZZZ</name>
<dbReference type="Pfam" id="PF13568">
    <property type="entry name" value="OMP_b-brl_2"/>
    <property type="match status" value="1"/>
</dbReference>
<organism evidence="2">
    <name type="scientific">termite gut metagenome</name>
    <dbReference type="NCBI Taxonomy" id="433724"/>
    <lineage>
        <taxon>unclassified sequences</taxon>
        <taxon>metagenomes</taxon>
        <taxon>organismal metagenomes</taxon>
    </lineage>
</organism>
<reference evidence="2" key="1">
    <citation type="submission" date="2019-03" db="EMBL/GenBank/DDBJ databases">
        <title>Single cell metagenomics reveals metabolic interactions within the superorganism composed of flagellate Streblomastix strix and complex community of Bacteroidetes bacteria on its surface.</title>
        <authorList>
            <person name="Treitli S.C."/>
            <person name="Kolisko M."/>
            <person name="Husnik F."/>
            <person name="Keeling P."/>
            <person name="Hampl V."/>
        </authorList>
    </citation>
    <scope>NUCLEOTIDE SEQUENCE</scope>
    <source>
        <strain evidence="2">STM</strain>
    </source>
</reference>
<proteinExistence type="predicted"/>
<evidence type="ECO:0000313" key="2">
    <source>
        <dbReference type="EMBL" id="KAA6328562.1"/>
    </source>
</evidence>
<accession>A0A5J4R495</accession>
<feature type="domain" description="Outer membrane protein beta-barrel" evidence="1">
    <location>
        <begin position="25"/>
        <end position="203"/>
    </location>
</feature>